<feature type="domain" description="Retrovirus-related Pol polyprotein from transposon TNT 1-94-like beta-barrel" evidence="1">
    <location>
        <begin position="272"/>
        <end position="322"/>
    </location>
</feature>
<dbReference type="Pfam" id="PF22936">
    <property type="entry name" value="Pol_BBD"/>
    <property type="match status" value="1"/>
</dbReference>
<accession>A0A8H5TSZ2</accession>
<keyword evidence="2" id="KW-0695">RNA-directed DNA polymerase</keyword>
<gene>
    <name evidence="2" type="ORF">FHETE_1502</name>
</gene>
<keyword evidence="2" id="KW-0808">Transferase</keyword>
<name>A0A8H5TSZ2_FUSHE</name>
<protein>
    <submittedName>
        <fullName evidence="2">Reverse transcriptase family</fullName>
    </submittedName>
</protein>
<proteinExistence type="predicted"/>
<sequence length="528" mass="60403">MNPVDLSSFRVNLDGPGEDQWKALSSIQQHIVKTIGNYYSTIDDKRDIAKELALLKARVQPTDWAHEREVLERYCTVLKAPNISSIETWITSWQRILTEAQKLDLHDIKNLRSTGQSLQAASSFNSVFTVYWINNMEDEARNESNWQDSFPYGIKISEILEPSHKAKRETSIRATKVAMGESSKATRPNGWKPNEHIEYKINQKFEDPVLKKKVNRSLERLAGQRPQKPQGVQDHQNNADVQRTAFAGRHVTQEAQGSTFATSVCPLTDYFVLGSGSDTHVCNNKDRFVSYMPLTIEEVAHAGDSQSSILGYGQVDLRFKEGGIFISNEGHNWTPQTGAVTIEGKIVFHMKRINRPPVIECHQIRPKQAPSAFSPSSESRLEQVREATRWHQRLGHPNPEAMNQLPFWRVYIDAFHLHEGYNRKKTALPIKEEFTDMIFAYFHPQTTQAAPLDSLKPFDQRFNASEAQGRTLPLIWVFKYKLNNHGFLTRFQARQCVRGDLQQPNNKETYEATLAGRFFHLHMAATEV</sequence>
<evidence type="ECO:0000259" key="1">
    <source>
        <dbReference type="Pfam" id="PF22936"/>
    </source>
</evidence>
<keyword evidence="3" id="KW-1185">Reference proteome</keyword>
<evidence type="ECO:0000313" key="3">
    <source>
        <dbReference type="Proteomes" id="UP000567885"/>
    </source>
</evidence>
<dbReference type="Proteomes" id="UP000567885">
    <property type="component" value="Unassembled WGS sequence"/>
</dbReference>
<organism evidence="2 3">
    <name type="scientific">Fusarium heterosporum</name>
    <dbReference type="NCBI Taxonomy" id="42747"/>
    <lineage>
        <taxon>Eukaryota</taxon>
        <taxon>Fungi</taxon>
        <taxon>Dikarya</taxon>
        <taxon>Ascomycota</taxon>
        <taxon>Pezizomycotina</taxon>
        <taxon>Sordariomycetes</taxon>
        <taxon>Hypocreomycetidae</taxon>
        <taxon>Hypocreales</taxon>
        <taxon>Nectriaceae</taxon>
        <taxon>Fusarium</taxon>
        <taxon>Fusarium heterosporum species complex</taxon>
    </lineage>
</organism>
<dbReference type="OrthoDB" id="4906364at2759"/>
<dbReference type="EMBL" id="JAAGWQ010000023">
    <property type="protein sequence ID" value="KAF5677815.1"/>
    <property type="molecule type" value="Genomic_DNA"/>
</dbReference>
<keyword evidence="2" id="KW-0548">Nucleotidyltransferase</keyword>
<dbReference type="GO" id="GO:0003964">
    <property type="term" value="F:RNA-directed DNA polymerase activity"/>
    <property type="evidence" value="ECO:0007669"/>
    <property type="project" value="UniProtKB-KW"/>
</dbReference>
<reference evidence="2 3" key="1">
    <citation type="submission" date="2020-05" db="EMBL/GenBank/DDBJ databases">
        <title>Identification and distribution of gene clusters putatively required for synthesis of sphingolipid metabolism inhibitors in phylogenetically diverse species of the filamentous fungus Fusarium.</title>
        <authorList>
            <person name="Kim H.-S."/>
            <person name="Busman M."/>
            <person name="Brown D.W."/>
            <person name="Divon H."/>
            <person name="Uhlig S."/>
            <person name="Proctor R.H."/>
        </authorList>
    </citation>
    <scope>NUCLEOTIDE SEQUENCE [LARGE SCALE GENOMIC DNA]</scope>
    <source>
        <strain evidence="2 3">NRRL 20693</strain>
    </source>
</reference>
<evidence type="ECO:0000313" key="2">
    <source>
        <dbReference type="EMBL" id="KAF5677815.1"/>
    </source>
</evidence>
<dbReference type="InterPro" id="IPR054722">
    <property type="entry name" value="PolX-like_BBD"/>
</dbReference>
<dbReference type="AlphaFoldDB" id="A0A8H5TSZ2"/>
<comment type="caution">
    <text evidence="2">The sequence shown here is derived from an EMBL/GenBank/DDBJ whole genome shotgun (WGS) entry which is preliminary data.</text>
</comment>